<reference evidence="1 2" key="1">
    <citation type="submission" date="2016-11" db="EMBL/GenBank/DDBJ databases">
        <authorList>
            <person name="Jaros S."/>
            <person name="Januszkiewicz K."/>
            <person name="Wedrychowicz H."/>
        </authorList>
    </citation>
    <scope>NUCLEOTIDE SEQUENCE [LARGE SCALE GENOMIC DNA]</scope>
    <source>
        <strain evidence="1 2">DSM 9705</strain>
    </source>
</reference>
<dbReference type="STRING" id="1121409.SAMN02745124_00403"/>
<dbReference type="RefSeq" id="WP_073373133.1">
    <property type="nucleotide sequence ID" value="NZ_FQXS01000001.1"/>
</dbReference>
<gene>
    <name evidence="1" type="ORF">SAMN02745124_00403</name>
</gene>
<evidence type="ECO:0000313" key="1">
    <source>
        <dbReference type="EMBL" id="SHH39017.1"/>
    </source>
</evidence>
<dbReference type="EMBL" id="FQXS01000001">
    <property type="protein sequence ID" value="SHH39017.1"/>
    <property type="molecule type" value="Genomic_DNA"/>
</dbReference>
<name>A0A1M5SK95_9BACT</name>
<evidence type="ECO:0000313" key="2">
    <source>
        <dbReference type="Proteomes" id="UP000184139"/>
    </source>
</evidence>
<sequence length="302" mass="34224">MADNEHHEELLQCLLRHLDGGLVVDRQIGEFAESAYGLDAADLKEVLRDVEHDAHEPLLHLIFSPSEQLRRDVEVFLCAADIDKVGVAALAERLDQCRESVPISVADAAITVDLPFDRVPVRQLLNRLALDRQLDDRLCTALQETLGDDQLLAARTLLRRSKVRLSTSASELFCTLVRWSGARLERFGALFELLVTLAGGKPAGIDLEHYLFEKRRHTLKTLHEVEAFARKSEQYGLELLLMQRYPVPPDSEEMVCRELALLDELIFDALRLEPPPGEPQRQSEYGRFDVDADLERLLRTLS</sequence>
<proteinExistence type="predicted"/>
<protein>
    <submittedName>
        <fullName evidence="1">Uncharacterized protein</fullName>
    </submittedName>
</protein>
<dbReference type="Proteomes" id="UP000184139">
    <property type="component" value="Unassembled WGS sequence"/>
</dbReference>
<accession>A0A1M5SK95</accession>
<keyword evidence="2" id="KW-1185">Reference proteome</keyword>
<organism evidence="1 2">
    <name type="scientific">Desulfofustis glycolicus DSM 9705</name>
    <dbReference type="NCBI Taxonomy" id="1121409"/>
    <lineage>
        <taxon>Bacteria</taxon>
        <taxon>Pseudomonadati</taxon>
        <taxon>Thermodesulfobacteriota</taxon>
        <taxon>Desulfobulbia</taxon>
        <taxon>Desulfobulbales</taxon>
        <taxon>Desulfocapsaceae</taxon>
        <taxon>Desulfofustis</taxon>
    </lineage>
</organism>
<dbReference type="AlphaFoldDB" id="A0A1M5SK95"/>